<dbReference type="Pfam" id="PF00041">
    <property type="entry name" value="fn3"/>
    <property type="match status" value="1"/>
</dbReference>
<dbReference type="Proteomes" id="UP000245647">
    <property type="component" value="Unassembled WGS sequence"/>
</dbReference>
<feature type="domain" description="Fibronectin type-III" evidence="3">
    <location>
        <begin position="690"/>
        <end position="781"/>
    </location>
</feature>
<dbReference type="CDD" id="cd00063">
    <property type="entry name" value="FN3"/>
    <property type="match status" value="1"/>
</dbReference>
<comment type="caution">
    <text evidence="4">The sequence shown here is derived from an EMBL/GenBank/DDBJ whole genome shotgun (WGS) entry which is preliminary data.</text>
</comment>
<evidence type="ECO:0000259" key="3">
    <source>
        <dbReference type="PROSITE" id="PS50853"/>
    </source>
</evidence>
<dbReference type="Pfam" id="PF19077">
    <property type="entry name" value="Big_13"/>
    <property type="match status" value="17"/>
</dbReference>
<reference evidence="4 5" key="1">
    <citation type="submission" date="2018-04" db="EMBL/GenBank/DDBJ databases">
        <title>Pedobacter chongqingensis sp. nov., isolated from a rottenly hemp rope.</title>
        <authorList>
            <person name="Cai Y."/>
        </authorList>
    </citation>
    <scope>NUCLEOTIDE SEQUENCE [LARGE SCALE GENOMIC DNA]</scope>
    <source>
        <strain evidence="4 5">FJ4-8</strain>
    </source>
</reference>
<organism evidence="4 5">
    <name type="scientific">Pararcticibacter amylolyticus</name>
    <dbReference type="NCBI Taxonomy" id="2173175"/>
    <lineage>
        <taxon>Bacteria</taxon>
        <taxon>Pseudomonadati</taxon>
        <taxon>Bacteroidota</taxon>
        <taxon>Sphingobacteriia</taxon>
        <taxon>Sphingobacteriales</taxon>
        <taxon>Sphingobacteriaceae</taxon>
        <taxon>Pararcticibacter</taxon>
    </lineage>
</organism>
<dbReference type="SMART" id="SM00060">
    <property type="entry name" value="FN3"/>
    <property type="match status" value="1"/>
</dbReference>
<feature type="compositionally biased region" description="Polar residues" evidence="1">
    <location>
        <begin position="2524"/>
        <end position="2535"/>
    </location>
</feature>
<feature type="compositionally biased region" description="Polar residues" evidence="1">
    <location>
        <begin position="2430"/>
        <end position="2441"/>
    </location>
</feature>
<evidence type="ECO:0000313" key="4">
    <source>
        <dbReference type="EMBL" id="PWG78006.1"/>
    </source>
</evidence>
<feature type="region of interest" description="Disordered" evidence="1">
    <location>
        <begin position="2321"/>
        <end position="2350"/>
    </location>
</feature>
<proteinExistence type="predicted"/>
<accession>A0A2U2P9D6</accession>
<feature type="signal peptide" evidence="2">
    <location>
        <begin position="1"/>
        <end position="21"/>
    </location>
</feature>
<dbReference type="SUPFAM" id="SSF49265">
    <property type="entry name" value="Fibronectin type III"/>
    <property type="match status" value="1"/>
</dbReference>
<feature type="non-terminal residue" evidence="4">
    <location>
        <position position="2572"/>
    </location>
</feature>
<feature type="region of interest" description="Disordered" evidence="1">
    <location>
        <begin position="2415"/>
        <end position="2444"/>
    </location>
</feature>
<sequence length="2572" mass="265830">MNFTRIALAIVFCSFCGIVNAQTWQPLGQDGTGYIRERRVGAMKGAVSPGGMSYVASSNYSAVIEVAKLNNGVWEKLTGSPGTSEDYDFDLAPDETPFIAFKNNSGLKASVKKYSNGSWQTVGSLAISTGNATNLALAFDKDGVPYISYYDESLSQVVAAVFRDNGWQSLGGVAASTSKRANDIAIDGNGVVYLAYSDNANTNKATVVRLSGSSWETVGVAGISGFAVTSVRLAIDNANTPFVGYASGDIMSNNIGVSKFTGGVWSNVGNVAAMAATRYSYDLTLLLDGAGLPVVNVNQSGLPFMSRYTGTAWQNFASYSSSCDYSSVDVDANGIFYAYYRESANSYKPVASKFNGTWSKISLVDELPYASGGKPDVFIDNSGVVNVLYGDGSVGNSGTLRKFVNGSWALIGQQGFASGVYDPKTVTNSSNVPYTIYTLSSSSYKGTVKTLNNGTWQSVGAATISVGEAASADIAIDASDKIYISFVDKGSSNQLTVMTYNGSAWQNLNTGVSGVSDFAWMELDPSGIPYVAYLQTSKLYVIRYVNGAWEPVGTYSASSLAMMHEFLIDKAGKMYFSVNGVVGGVLGNYLLSFSNGEWKQKGTRYRAGSTSTGSVSMELDKNKLPYISYIDETIQRIRVSRFFNGQWQLIGDYPLPGAYANFANLAIKDNTLVALAASDGAWLASTTLPVITAGTTSNLTASIGDRKTLLKWDAVNQALKYRVYSINVAGNSTFITETTDTQYEVTGLTNGTTYRYSVSAVDVNGEGIYPDEVSITPFGGTVAITNNLTVTNNTSIKLTVNATDVTAQMSFSNDALTWSAWEAYSTNKDWTLTSGDGSKTVYVKFKLNSYESPAYSTSINLDMTAPAAPTVVMASSNAAGYTQLLKPTVNGTTEANAIVSLYLDGSSTKLTDVTANSSGAWSYVFTTNLSEAAHSVTAKATDLAGNISVNSAAFNFTVDKTVPVTAITAMPGLNSGFTKESKPTVNGTTEANATVSLYLNGSSTKLADVTAGTDGIWSYTFTSNLVSASYSLKASSTDLAGNAGVLSAAFNFTVDLTAPAVPVITSLTGRNAAGYTQQSKPTVSGTAEANATVSLFLDGSSTKLTDVTANGSGAWSYIFTTDLTEAAHSIIAQATDLAGNTGVSSVALAFTVDKTAPVSPVVSTLTGLNSGYTKESKPTVSGTAEAGVTVSLYLDGSSTKLADVTAAGGAWSYTFATNLMEGAHNIKVSATDPAGNAGVSSAAFNFNVDKTAPVVPVISTISGKGTGNYSKDQKPTITGTAEPNTTIRILVDGNASSTTDVTAGNDGMWSYTFTTSLAEGSYLITARSTDAAGNASTSSASALIIDITPPYTPSVIWAKWNIAGYTNIRGSSDGYTTVSIFIDGSSTKIADVAIPASGDLSYNYVADLAEGGHTVELIATDRAGNTRSAVAPFAFNVDKTAPAAPVVVSATWGRSVGYTRTTKPIISGTSEANAIVTLYQDGSSTKLADVTASGSGTWSYTPTIDLTEASHSFTATATDQSGNVSALSAALSFIVDLTAPDVPVISSVAGKNAAGYTRQSKPTMSGTTEVGSDVTLYLDGSTVRYADASTNASGVWVFSPSANLSEGEHFITAKAYDKAGNSSVLTAAFNFIVDTTAPVAPVISDISGKNAAGYTQQSKPVVTGTSEANITVSLYLDGSGTKLADATANGSGVWSYTFISDLADGAHSITAKATDLAGNVSVSSAAFSFTVDKTAPAAPVISALSGKNAAGYTQQTKPTVSGTAEANTTVSLYLDGSSTKLADVTANGSGVWSYIFTTDLSEAVHSITAQSTDLAGNTGVQSAALAFTVDKTAPAAAATITMSSRNAAGYTKILKPAISGNAEANGKVRLYLDGSTTLLAEVSVSSSGVWSYTFASNLTEKPYTLKAVIVDAAGNVGPDSDVFNFIVDATAPAIPVVTTVTGRINGEYTKVSRPTVSGTADPNTVVSLFLNGNSTTTNRLTDNIPVGADGKWSYELTSDLPAVRHFFMALTTDAAGNSTLLSSPFYITVDLTAPDAPTVAMASRNAAGYTKLTKPVVSGNTEGFATIDIFVDGNPTKAASVTASSVGSWSYTFTADLAESQHTIVAVATDRAGNTGIGSSVFTFTVDKTAPVTTVTQVSGRNAAGYTSQSKPVVSGTTKANAIVSLYLDGSLTKLVDVTADGSGTWSYTFVSDLADGAHSLAADAIDLAGNTGLKSAAFTFTVDTSVPAVPAEPTVPGGNGSATNDTTPTFSGTAEPGASVTVVIDGQTYGPAIAGSDGKWEIAVSPSLSEGNHTVKVAVTDKAGNTSESTEKIITIKTDKPATPEQPTVPGGNGSATNDTTPTFSGTAEPGTKIEVVIDGKPYGPVYADQNGHWELVINPALAEGGHIVTVKATDIAGNISESAETTITVKTDKPVTPEQPTVPGGNGSATNDTTPTFSGTAEPGTKIEVVIDGKPYGPVYADQNGHWELVINPALTEGGHTVTVKATDIAGNVSESAETTITVKTDKPVTPEPPTVPGGNGSATNDTTPTFSGTAEPGTKIEIVIDGKPYGPVYADQNGHWEITLSEELG</sequence>
<dbReference type="InterPro" id="IPR003961">
    <property type="entry name" value="FN3_dom"/>
</dbReference>
<dbReference type="SUPFAM" id="SSF89372">
    <property type="entry name" value="Fucose-specific lectin"/>
    <property type="match status" value="1"/>
</dbReference>
<dbReference type="EMBL" id="QEAS01000041">
    <property type="protein sequence ID" value="PWG78006.1"/>
    <property type="molecule type" value="Genomic_DNA"/>
</dbReference>
<feature type="compositionally biased region" description="Polar residues" evidence="1">
    <location>
        <begin position="2336"/>
        <end position="2347"/>
    </location>
</feature>
<keyword evidence="5" id="KW-1185">Reference proteome</keyword>
<evidence type="ECO:0000256" key="2">
    <source>
        <dbReference type="SAM" id="SignalP"/>
    </source>
</evidence>
<dbReference type="InterPro" id="IPR044016">
    <property type="entry name" value="Big_13"/>
</dbReference>
<evidence type="ECO:0000256" key="1">
    <source>
        <dbReference type="SAM" id="MobiDB-lite"/>
    </source>
</evidence>
<dbReference type="NCBIfam" id="NF033510">
    <property type="entry name" value="Ca_tandemer"/>
    <property type="match status" value="17"/>
</dbReference>
<keyword evidence="2" id="KW-0732">Signal</keyword>
<name>A0A2U2P9D6_9SPHI</name>
<dbReference type="InterPro" id="IPR013783">
    <property type="entry name" value="Ig-like_fold"/>
</dbReference>
<dbReference type="Gene3D" id="2.60.40.10">
    <property type="entry name" value="Immunoglobulins"/>
    <property type="match status" value="19"/>
</dbReference>
<dbReference type="RefSeq" id="WP_202913840.1">
    <property type="nucleotide sequence ID" value="NZ_QEAS01000041.1"/>
</dbReference>
<evidence type="ECO:0000313" key="5">
    <source>
        <dbReference type="Proteomes" id="UP000245647"/>
    </source>
</evidence>
<feature type="chain" id="PRO_5015744871" description="Fibronectin type-III domain-containing protein" evidence="2">
    <location>
        <begin position="22"/>
        <end position="2572"/>
    </location>
</feature>
<dbReference type="SUPFAM" id="SSF63829">
    <property type="entry name" value="Calcium-dependent phosphotriesterase"/>
    <property type="match status" value="1"/>
</dbReference>
<feature type="region of interest" description="Disordered" evidence="1">
    <location>
        <begin position="2507"/>
        <end position="2538"/>
    </location>
</feature>
<gene>
    <name evidence="4" type="ORF">DDR33_24485</name>
</gene>
<protein>
    <recommendedName>
        <fullName evidence="3">Fibronectin type-III domain-containing protein</fullName>
    </recommendedName>
</protein>
<dbReference type="InterPro" id="IPR036116">
    <property type="entry name" value="FN3_sf"/>
</dbReference>
<dbReference type="PROSITE" id="PS50853">
    <property type="entry name" value="FN3"/>
    <property type="match status" value="1"/>
</dbReference>